<keyword evidence="3" id="KW-0863">Zinc-finger</keyword>
<evidence type="ECO:0000256" key="3">
    <source>
        <dbReference type="ARBA" id="ARBA00022771"/>
    </source>
</evidence>
<dbReference type="AlphaFoldDB" id="A0A444ZPT3"/>
<gene>
    <name evidence="8" type="ORF">Ahy_B04g073205</name>
</gene>
<evidence type="ECO:0000259" key="6">
    <source>
        <dbReference type="Pfam" id="PF02721"/>
    </source>
</evidence>
<evidence type="ECO:0000259" key="7">
    <source>
        <dbReference type="Pfam" id="PF08646"/>
    </source>
</evidence>
<feature type="domain" description="Replication factor A C-terminal" evidence="7">
    <location>
        <begin position="296"/>
        <end position="424"/>
    </location>
</feature>
<evidence type="ECO:0000313" key="9">
    <source>
        <dbReference type="Proteomes" id="UP000289738"/>
    </source>
</evidence>
<comment type="caution">
    <text evidence="8">The sequence shown here is derived from an EMBL/GenBank/DDBJ whole genome shotgun (WGS) entry which is preliminary data.</text>
</comment>
<dbReference type="CDD" id="cd04480">
    <property type="entry name" value="RPA1_DBD_A_like"/>
    <property type="match status" value="1"/>
</dbReference>
<dbReference type="CDD" id="cd04481">
    <property type="entry name" value="RPA1_DBD_B_like"/>
    <property type="match status" value="1"/>
</dbReference>
<evidence type="ECO:0000256" key="2">
    <source>
        <dbReference type="ARBA" id="ARBA00022723"/>
    </source>
</evidence>
<sequence length="536" mass="60836">MAEICDMLMDVNPRKLQWTFKVYVVHLWEVPNKFNKNEINGMEMLLQDMKASLIQASIPKPLVKKWRGSILEFNMYVMSNFIVVDKKEKIRTTRNRWTINFSQRTTVIPVSHPSFPLKAFSFKPIPELLAAEKLDDSLLIDVIGEVVGKEDPRELITSKGKETKRLAVLIEDLENNSIGCVLFGDMVDQILPYLKEERVEPLIVIAQCFKPSRWNEKTSVQSHFDYSKLRINADLEEVRVFRDRRLSGKPANSARISQVSSHGPRSGAEELRRGEAIVKTIEEVLNSTQARPVWIAGTIVSINSDKDDWFYKSCRKCPKKVETPIGNRYECGKCGHTHGAASVRYKVEVMACDGTGSIALLMWDRETVQLCRRQADQIKDEVVLGGDGYPPTLETMMDRKLLFKVNVKSSNIRQYDHIYTVMKICDDEKIVKMNPPKEIQNSDFAAVNENVCSDSIDVSAVVANMHNNTDSILTLDDLEECVTSLKEETPIKRAAMGVKHTLTINVDNENEVGFSTNKFSRKGGKRQKIQISGSEN</sequence>
<dbReference type="Pfam" id="PF08646">
    <property type="entry name" value="Rep_fac-A_C"/>
    <property type="match status" value="1"/>
</dbReference>
<dbReference type="PANTHER" id="PTHR47165:SF4">
    <property type="entry name" value="OS03G0429900 PROTEIN"/>
    <property type="match status" value="1"/>
</dbReference>
<dbReference type="InterPro" id="IPR012340">
    <property type="entry name" value="NA-bd_OB-fold"/>
</dbReference>
<name>A0A444ZPT3_ARAHY</name>
<dbReference type="GO" id="GO:0003677">
    <property type="term" value="F:DNA binding"/>
    <property type="evidence" value="ECO:0007669"/>
    <property type="project" value="UniProtKB-KW"/>
</dbReference>
<comment type="similarity">
    <text evidence="1">Belongs to the replication factor A protein 1 family.</text>
</comment>
<dbReference type="Gene3D" id="2.40.50.140">
    <property type="entry name" value="Nucleic acid-binding proteins"/>
    <property type="match status" value="3"/>
</dbReference>
<evidence type="ECO:0000313" key="8">
    <source>
        <dbReference type="EMBL" id="RYR16210.1"/>
    </source>
</evidence>
<accession>A0A444ZPT3</accession>
<dbReference type="InterPro" id="IPR047192">
    <property type="entry name" value="Euk_RPA1_DBD_C"/>
</dbReference>
<evidence type="ECO:0000256" key="4">
    <source>
        <dbReference type="ARBA" id="ARBA00022833"/>
    </source>
</evidence>
<dbReference type="Pfam" id="PF02721">
    <property type="entry name" value="DUF223"/>
    <property type="match status" value="1"/>
</dbReference>
<keyword evidence="2" id="KW-0479">Metal-binding</keyword>
<organism evidence="8 9">
    <name type="scientific">Arachis hypogaea</name>
    <name type="common">Peanut</name>
    <dbReference type="NCBI Taxonomy" id="3818"/>
    <lineage>
        <taxon>Eukaryota</taxon>
        <taxon>Viridiplantae</taxon>
        <taxon>Streptophyta</taxon>
        <taxon>Embryophyta</taxon>
        <taxon>Tracheophyta</taxon>
        <taxon>Spermatophyta</taxon>
        <taxon>Magnoliopsida</taxon>
        <taxon>eudicotyledons</taxon>
        <taxon>Gunneridae</taxon>
        <taxon>Pentapetalae</taxon>
        <taxon>rosids</taxon>
        <taxon>fabids</taxon>
        <taxon>Fabales</taxon>
        <taxon>Fabaceae</taxon>
        <taxon>Papilionoideae</taxon>
        <taxon>50 kb inversion clade</taxon>
        <taxon>dalbergioids sensu lato</taxon>
        <taxon>Dalbergieae</taxon>
        <taxon>Pterocarpus clade</taxon>
        <taxon>Arachis</taxon>
    </lineage>
</organism>
<dbReference type="STRING" id="3818.A0A444ZPT3"/>
<dbReference type="EMBL" id="SDMP01000014">
    <property type="protein sequence ID" value="RYR16210.1"/>
    <property type="molecule type" value="Genomic_DNA"/>
</dbReference>
<proteinExistence type="inferred from homology"/>
<feature type="domain" description="Replication protein A 70 kDa DNA-binding subunit B/D first OB fold" evidence="6">
    <location>
        <begin position="6"/>
        <end position="109"/>
    </location>
</feature>
<dbReference type="GO" id="GO:0008270">
    <property type="term" value="F:zinc ion binding"/>
    <property type="evidence" value="ECO:0007669"/>
    <property type="project" value="UniProtKB-KW"/>
</dbReference>
<evidence type="ECO:0000256" key="1">
    <source>
        <dbReference type="ARBA" id="ARBA00005690"/>
    </source>
</evidence>
<protein>
    <recommendedName>
        <fullName evidence="10">Replication factor A C-terminal domain-containing protein</fullName>
    </recommendedName>
</protein>
<evidence type="ECO:0008006" key="10">
    <source>
        <dbReference type="Google" id="ProtNLM"/>
    </source>
</evidence>
<dbReference type="PANTHER" id="PTHR47165">
    <property type="entry name" value="OS03G0429900 PROTEIN"/>
    <property type="match status" value="1"/>
</dbReference>
<reference evidence="8 9" key="1">
    <citation type="submission" date="2019-01" db="EMBL/GenBank/DDBJ databases">
        <title>Sequencing of cultivated peanut Arachis hypogaea provides insights into genome evolution and oil improvement.</title>
        <authorList>
            <person name="Chen X."/>
        </authorList>
    </citation>
    <scope>NUCLEOTIDE SEQUENCE [LARGE SCALE GENOMIC DNA]</scope>
    <source>
        <strain evidence="9">cv. Fuhuasheng</strain>
        <tissue evidence="8">Leaves</tissue>
    </source>
</reference>
<dbReference type="Proteomes" id="UP000289738">
    <property type="component" value="Chromosome B04"/>
</dbReference>
<evidence type="ECO:0000256" key="5">
    <source>
        <dbReference type="ARBA" id="ARBA00023125"/>
    </source>
</evidence>
<keyword evidence="9" id="KW-1185">Reference proteome</keyword>
<dbReference type="InterPro" id="IPR013955">
    <property type="entry name" value="Rep_factor-A_C"/>
</dbReference>
<keyword evidence="4" id="KW-0862">Zinc</keyword>
<dbReference type="CDD" id="cd04476">
    <property type="entry name" value="RPA1_DBD_C"/>
    <property type="match status" value="1"/>
</dbReference>
<dbReference type="InterPro" id="IPR003871">
    <property type="entry name" value="RFA1B/D_OB_1st"/>
</dbReference>
<dbReference type="SUPFAM" id="SSF50249">
    <property type="entry name" value="Nucleic acid-binding proteins"/>
    <property type="match status" value="3"/>
</dbReference>
<keyword evidence="5" id="KW-0238">DNA-binding</keyword>